<dbReference type="GO" id="GO:0008897">
    <property type="term" value="F:holo-[acyl-carrier-protein] synthase activity"/>
    <property type="evidence" value="ECO:0007669"/>
    <property type="project" value="InterPro"/>
</dbReference>
<keyword evidence="4" id="KW-0812">Transmembrane</keyword>
<evidence type="ECO:0000256" key="4">
    <source>
        <dbReference type="SAM" id="Phobius"/>
    </source>
</evidence>
<sequence length="245" mass="27149">MEEKIKDLIAAFLRVPAEQISYNTVIDRTAVSSSITLHRMYAKLAEEGFIVADYWNIKTFSTLVERINGNGHATSSVIQDVVVNTNAIPVHRHAVAPAVGIDIEEVTAMPRTNDFREDEFYKMNFSPGEIAYCILQPSPYASFAGLFAAKEAIVKADNVNRSRPFNTIVINHDPEGKPTYPGYDISVSHTNDLAIAVAIHTETSLFASEKNVANVQQPSNRSNAKWLFVLSFIISLVALFIALFK</sequence>
<comment type="caution">
    <text evidence="6">The sequence shown here is derived from an EMBL/GenBank/DDBJ whole genome shotgun (WGS) entry which is preliminary data.</text>
</comment>
<dbReference type="NCBIfam" id="TIGR00556">
    <property type="entry name" value="pantethn_trn"/>
    <property type="match status" value="1"/>
</dbReference>
<dbReference type="InterPro" id="IPR037143">
    <property type="entry name" value="4-PPantetheinyl_Trfase_dom_sf"/>
</dbReference>
<name>A0A4S8I4H1_9BACT</name>
<organism evidence="6 7">
    <name type="scientific">Niastella caeni</name>
    <dbReference type="NCBI Taxonomy" id="2569763"/>
    <lineage>
        <taxon>Bacteria</taxon>
        <taxon>Pseudomonadati</taxon>
        <taxon>Bacteroidota</taxon>
        <taxon>Chitinophagia</taxon>
        <taxon>Chitinophagales</taxon>
        <taxon>Chitinophagaceae</taxon>
        <taxon>Niastella</taxon>
    </lineage>
</organism>
<dbReference type="EMBL" id="STFF01000001">
    <property type="protein sequence ID" value="THU41502.1"/>
    <property type="molecule type" value="Genomic_DNA"/>
</dbReference>
<keyword evidence="4" id="KW-0472">Membrane</keyword>
<dbReference type="RefSeq" id="WP_136575991.1">
    <property type="nucleotide sequence ID" value="NZ_STFF01000001.1"/>
</dbReference>
<accession>A0A4S8I4H1</accession>
<keyword evidence="3" id="KW-0460">Magnesium</keyword>
<dbReference type="Pfam" id="PF01648">
    <property type="entry name" value="ACPS"/>
    <property type="match status" value="1"/>
</dbReference>
<reference evidence="6 7" key="1">
    <citation type="submission" date="2019-04" db="EMBL/GenBank/DDBJ databases">
        <title>Niastella caeni sp. nov., isolated from activated sludge.</title>
        <authorList>
            <person name="Sheng M."/>
        </authorList>
    </citation>
    <scope>NUCLEOTIDE SEQUENCE [LARGE SCALE GENOMIC DNA]</scope>
    <source>
        <strain evidence="6 7">HX-2-15</strain>
    </source>
</reference>
<evidence type="ECO:0000256" key="3">
    <source>
        <dbReference type="ARBA" id="ARBA00022842"/>
    </source>
</evidence>
<dbReference type="SUPFAM" id="SSF56214">
    <property type="entry name" value="4'-phosphopantetheinyl transferase"/>
    <property type="match status" value="1"/>
</dbReference>
<feature type="transmembrane region" description="Helical" evidence="4">
    <location>
        <begin position="226"/>
        <end position="244"/>
    </location>
</feature>
<keyword evidence="4" id="KW-1133">Transmembrane helix</keyword>
<evidence type="ECO:0000256" key="1">
    <source>
        <dbReference type="ARBA" id="ARBA00022679"/>
    </source>
</evidence>
<dbReference type="GO" id="GO:0006633">
    <property type="term" value="P:fatty acid biosynthetic process"/>
    <property type="evidence" value="ECO:0007669"/>
    <property type="project" value="InterPro"/>
</dbReference>
<dbReference type="InterPro" id="IPR004568">
    <property type="entry name" value="Ppantetheine-prot_Trfase_dom"/>
</dbReference>
<feature type="domain" description="4'-phosphopantetheinyl transferase" evidence="5">
    <location>
        <begin position="98"/>
        <end position="181"/>
    </location>
</feature>
<evidence type="ECO:0000259" key="5">
    <source>
        <dbReference type="Pfam" id="PF01648"/>
    </source>
</evidence>
<protein>
    <submittedName>
        <fullName evidence="6">4'-phosphopantetheinyl transferase superfamily protein</fullName>
    </submittedName>
</protein>
<evidence type="ECO:0000313" key="6">
    <source>
        <dbReference type="EMBL" id="THU41502.1"/>
    </source>
</evidence>
<dbReference type="GO" id="GO:0000287">
    <property type="term" value="F:magnesium ion binding"/>
    <property type="evidence" value="ECO:0007669"/>
    <property type="project" value="InterPro"/>
</dbReference>
<evidence type="ECO:0000256" key="2">
    <source>
        <dbReference type="ARBA" id="ARBA00022723"/>
    </source>
</evidence>
<dbReference type="AlphaFoldDB" id="A0A4S8I4H1"/>
<dbReference type="Gene3D" id="3.90.470.20">
    <property type="entry name" value="4'-phosphopantetheinyl transferase domain"/>
    <property type="match status" value="1"/>
</dbReference>
<gene>
    <name evidence="6" type="ORF">FAM09_05185</name>
</gene>
<dbReference type="OrthoDB" id="517356at2"/>
<keyword evidence="1 6" id="KW-0808">Transferase</keyword>
<dbReference type="InterPro" id="IPR008278">
    <property type="entry name" value="4-PPantetheinyl_Trfase_dom"/>
</dbReference>
<proteinExistence type="predicted"/>
<keyword evidence="2" id="KW-0479">Metal-binding</keyword>
<keyword evidence="7" id="KW-1185">Reference proteome</keyword>
<dbReference type="Proteomes" id="UP000306918">
    <property type="component" value="Unassembled WGS sequence"/>
</dbReference>
<evidence type="ECO:0000313" key="7">
    <source>
        <dbReference type="Proteomes" id="UP000306918"/>
    </source>
</evidence>